<dbReference type="OrthoDB" id="8451541at2"/>
<dbReference type="EMBL" id="FOTF01000008">
    <property type="protein sequence ID" value="SFL11322.1"/>
    <property type="molecule type" value="Genomic_DNA"/>
</dbReference>
<proteinExistence type="predicted"/>
<evidence type="ECO:0000313" key="2">
    <source>
        <dbReference type="EMBL" id="SFL11322.1"/>
    </source>
</evidence>
<accession>A0A1I4F010</accession>
<dbReference type="Proteomes" id="UP000199550">
    <property type="component" value="Unassembled WGS sequence"/>
</dbReference>
<dbReference type="STRING" id="195913.SAMN04488004_10814"/>
<keyword evidence="1" id="KW-0732">Signal</keyword>
<name>A0A1I4F010_9RHOB</name>
<evidence type="ECO:0000313" key="3">
    <source>
        <dbReference type="Proteomes" id="UP000199550"/>
    </source>
</evidence>
<reference evidence="2 3" key="1">
    <citation type="submission" date="2016-10" db="EMBL/GenBank/DDBJ databases">
        <authorList>
            <person name="de Groot N.N."/>
        </authorList>
    </citation>
    <scope>NUCLEOTIDE SEQUENCE [LARGE SCALE GENOMIC DNA]</scope>
    <source>
        <strain evidence="2 3">DSM 16199</strain>
    </source>
</reference>
<organism evidence="2 3">
    <name type="scientific">Loktanella salsilacus</name>
    <dbReference type="NCBI Taxonomy" id="195913"/>
    <lineage>
        <taxon>Bacteria</taxon>
        <taxon>Pseudomonadati</taxon>
        <taxon>Pseudomonadota</taxon>
        <taxon>Alphaproteobacteria</taxon>
        <taxon>Rhodobacterales</taxon>
        <taxon>Roseobacteraceae</taxon>
        <taxon>Loktanella</taxon>
    </lineage>
</organism>
<evidence type="ECO:0000256" key="1">
    <source>
        <dbReference type="SAM" id="SignalP"/>
    </source>
</evidence>
<gene>
    <name evidence="2" type="ORF">SAMN04488004_10814</name>
</gene>
<feature type="signal peptide" evidence="1">
    <location>
        <begin position="1"/>
        <end position="18"/>
    </location>
</feature>
<keyword evidence="3" id="KW-1185">Reference proteome</keyword>
<feature type="chain" id="PRO_5011538506" evidence="1">
    <location>
        <begin position="19"/>
        <end position="154"/>
    </location>
</feature>
<protein>
    <submittedName>
        <fullName evidence="2">Uncharacterized protein</fullName>
    </submittedName>
</protein>
<sequence>MKTLLTIAALLTASQAQALSCMRPDAATSFDQASASEFPYLVLTGTLTAPPASGTTESKPVSLLGTLTGQGLTTDGFTAPFDGNVVLQVTCAGPWCGSAPASGPFLAFARIDGETPVIELDACGNWLFPAPDQATLDRLTTCMQNGACSAQPVQ</sequence>
<dbReference type="RefSeq" id="WP_090188370.1">
    <property type="nucleotide sequence ID" value="NZ_FOTF01000008.1"/>
</dbReference>
<dbReference type="AlphaFoldDB" id="A0A1I4F010"/>